<dbReference type="EMBL" id="FOQH01000001">
    <property type="protein sequence ID" value="SFH66697.1"/>
    <property type="molecule type" value="Genomic_DNA"/>
</dbReference>
<evidence type="ECO:0000256" key="3">
    <source>
        <dbReference type="ARBA" id="ARBA00023163"/>
    </source>
</evidence>
<dbReference type="SMART" id="SM00354">
    <property type="entry name" value="HTH_LACI"/>
    <property type="match status" value="1"/>
</dbReference>
<dbReference type="STRING" id="1114924.SAMN05216258_101400"/>
<dbReference type="InterPro" id="IPR028082">
    <property type="entry name" value="Peripla_BP_I"/>
</dbReference>
<evidence type="ECO:0000259" key="4">
    <source>
        <dbReference type="PROSITE" id="PS50932"/>
    </source>
</evidence>
<evidence type="ECO:0000313" key="5">
    <source>
        <dbReference type="EMBL" id="SFH66697.1"/>
    </source>
</evidence>
<dbReference type="PANTHER" id="PTHR30146:SF138">
    <property type="entry name" value="TRANSCRIPTIONAL REGULATORY PROTEIN"/>
    <property type="match status" value="1"/>
</dbReference>
<dbReference type="Pfam" id="PF00356">
    <property type="entry name" value="LacI"/>
    <property type="match status" value="1"/>
</dbReference>
<accession>A0A1I3BWM2</accession>
<reference evidence="5 6" key="1">
    <citation type="submission" date="2016-10" db="EMBL/GenBank/DDBJ databases">
        <authorList>
            <person name="de Groot N.N."/>
        </authorList>
    </citation>
    <scope>NUCLEOTIDE SEQUENCE [LARGE SCALE GENOMIC DNA]</scope>
    <source>
        <strain evidence="5 6">CGMCC 1.11030</strain>
    </source>
</reference>
<keyword evidence="6" id="KW-1185">Reference proteome</keyword>
<dbReference type="InterPro" id="IPR046335">
    <property type="entry name" value="LacI/GalR-like_sensor"/>
</dbReference>
<sequence length="325" mass="32943">MREMTLQTIAEEFGVSSATVSNALSGKGRVSADLARRIRARAAEIGYAPSPPARALRTGRTGVIGLVLADLSNPLFPRYARAVDAAAEAAGYGVLIADSHGDVGAQTAALQRLVRRGADGIVVVPRRGTRVLELEVPLAVIDAPSTPGNTICADHRGGGAALAARLLALGHRSLVLVGANRDSNVQRERIGGMAAALAAAGAQARTIWLEDAPAPDFPALAREGATAFLATSDLHALTVLTALQRAGLAVPAQASVAGFDDLAFSAAVSPALTTMAQDVDAVARGALAALSARIAGRAAPPEAAVAMTLIERESTGPAPATPGNL</sequence>
<evidence type="ECO:0000256" key="1">
    <source>
        <dbReference type="ARBA" id="ARBA00023015"/>
    </source>
</evidence>
<dbReference type="InterPro" id="IPR000843">
    <property type="entry name" value="HTH_LacI"/>
</dbReference>
<gene>
    <name evidence="5" type="ORF">SAMN05216258_101400</name>
</gene>
<keyword evidence="2" id="KW-0238">DNA-binding</keyword>
<dbReference type="GO" id="GO:0003700">
    <property type="term" value="F:DNA-binding transcription factor activity"/>
    <property type="evidence" value="ECO:0007669"/>
    <property type="project" value="TreeGrafter"/>
</dbReference>
<dbReference type="OrthoDB" id="8433438at2"/>
<dbReference type="SUPFAM" id="SSF47413">
    <property type="entry name" value="lambda repressor-like DNA-binding domains"/>
    <property type="match status" value="1"/>
</dbReference>
<keyword evidence="1" id="KW-0805">Transcription regulation</keyword>
<dbReference type="SUPFAM" id="SSF53822">
    <property type="entry name" value="Periplasmic binding protein-like I"/>
    <property type="match status" value="1"/>
</dbReference>
<dbReference type="Gene3D" id="1.10.260.40">
    <property type="entry name" value="lambda repressor-like DNA-binding domains"/>
    <property type="match status" value="1"/>
</dbReference>
<dbReference type="PANTHER" id="PTHR30146">
    <property type="entry name" value="LACI-RELATED TRANSCRIPTIONAL REPRESSOR"/>
    <property type="match status" value="1"/>
</dbReference>
<evidence type="ECO:0000256" key="2">
    <source>
        <dbReference type="ARBA" id="ARBA00023125"/>
    </source>
</evidence>
<protein>
    <submittedName>
        <fullName evidence="5">Transcriptional regulator, LacI family</fullName>
    </submittedName>
</protein>
<dbReference type="InterPro" id="IPR010982">
    <property type="entry name" value="Lambda_DNA-bd_dom_sf"/>
</dbReference>
<evidence type="ECO:0000313" key="6">
    <source>
        <dbReference type="Proteomes" id="UP000199377"/>
    </source>
</evidence>
<dbReference type="CDD" id="cd01392">
    <property type="entry name" value="HTH_LacI"/>
    <property type="match status" value="1"/>
</dbReference>
<dbReference type="PROSITE" id="PS50932">
    <property type="entry name" value="HTH_LACI_2"/>
    <property type="match status" value="1"/>
</dbReference>
<feature type="domain" description="HTH lacI-type" evidence="4">
    <location>
        <begin position="4"/>
        <end position="58"/>
    </location>
</feature>
<dbReference type="AlphaFoldDB" id="A0A1I3BWM2"/>
<name>A0A1I3BWM2_9RHOB</name>
<dbReference type="GO" id="GO:0000976">
    <property type="term" value="F:transcription cis-regulatory region binding"/>
    <property type="evidence" value="ECO:0007669"/>
    <property type="project" value="TreeGrafter"/>
</dbReference>
<organism evidence="5 6">
    <name type="scientific">Albimonas pacifica</name>
    <dbReference type="NCBI Taxonomy" id="1114924"/>
    <lineage>
        <taxon>Bacteria</taxon>
        <taxon>Pseudomonadati</taxon>
        <taxon>Pseudomonadota</taxon>
        <taxon>Alphaproteobacteria</taxon>
        <taxon>Rhodobacterales</taxon>
        <taxon>Paracoccaceae</taxon>
        <taxon>Albimonas</taxon>
    </lineage>
</organism>
<dbReference type="Gene3D" id="3.40.50.2300">
    <property type="match status" value="2"/>
</dbReference>
<proteinExistence type="predicted"/>
<dbReference type="Proteomes" id="UP000199377">
    <property type="component" value="Unassembled WGS sequence"/>
</dbReference>
<keyword evidence="3" id="KW-0804">Transcription</keyword>
<dbReference type="Pfam" id="PF13377">
    <property type="entry name" value="Peripla_BP_3"/>
    <property type="match status" value="1"/>
</dbReference>